<dbReference type="RefSeq" id="WP_012594349.1">
    <property type="nucleotide sequence ID" value="NC_011726.1"/>
</dbReference>
<protein>
    <submittedName>
        <fullName evidence="2">Uncharacterized protein</fullName>
    </submittedName>
</protein>
<evidence type="ECO:0000256" key="1">
    <source>
        <dbReference type="SAM" id="Phobius"/>
    </source>
</evidence>
<organism evidence="2 3">
    <name type="scientific">Rippkaea orientalis (strain PCC 8801 / RF-1)</name>
    <name type="common">Cyanothece sp. (strain PCC 8801)</name>
    <dbReference type="NCBI Taxonomy" id="41431"/>
    <lineage>
        <taxon>Bacteria</taxon>
        <taxon>Bacillati</taxon>
        <taxon>Cyanobacteriota</taxon>
        <taxon>Cyanophyceae</taxon>
        <taxon>Oscillatoriophycideae</taxon>
        <taxon>Chroococcales</taxon>
        <taxon>Aphanothecaceae</taxon>
        <taxon>Rippkaea</taxon>
        <taxon>Rippkaea orientalis</taxon>
    </lineage>
</organism>
<evidence type="ECO:0000313" key="2">
    <source>
        <dbReference type="EMBL" id="ACK65074.1"/>
    </source>
</evidence>
<dbReference type="KEGG" id="cyp:PCC8801_0998"/>
<evidence type="ECO:0000313" key="3">
    <source>
        <dbReference type="Proteomes" id="UP000008204"/>
    </source>
</evidence>
<keyword evidence="1" id="KW-1133">Transmembrane helix</keyword>
<reference evidence="3" key="1">
    <citation type="journal article" date="2011" name="MBio">
        <title>Novel metabolic attributes of the genus Cyanothece, comprising a group of unicellular nitrogen-fixing Cyanobacteria.</title>
        <authorList>
            <person name="Bandyopadhyay A."/>
            <person name="Elvitigala T."/>
            <person name="Welsh E."/>
            <person name="Stockel J."/>
            <person name="Liberton M."/>
            <person name="Min H."/>
            <person name="Sherman L.A."/>
            <person name="Pakrasi H.B."/>
        </authorList>
    </citation>
    <scope>NUCLEOTIDE SEQUENCE [LARGE SCALE GENOMIC DNA]</scope>
    <source>
        <strain evidence="3">PCC 8801</strain>
    </source>
</reference>
<feature type="transmembrane region" description="Helical" evidence="1">
    <location>
        <begin position="44"/>
        <end position="61"/>
    </location>
</feature>
<dbReference type="Proteomes" id="UP000008204">
    <property type="component" value="Chromosome"/>
</dbReference>
<dbReference type="HOGENOM" id="CLU_1675001_0_0_3"/>
<keyword evidence="1" id="KW-0812">Transmembrane</keyword>
<proteinExistence type="predicted"/>
<feature type="transmembrane region" description="Helical" evidence="1">
    <location>
        <begin position="67"/>
        <end position="85"/>
    </location>
</feature>
<name>B7K0T3_RIPO1</name>
<keyword evidence="3" id="KW-1185">Reference proteome</keyword>
<gene>
    <name evidence="2" type="ordered locus">PCC8801_0998</name>
</gene>
<accession>B7K0T3</accession>
<dbReference type="STRING" id="41431.PCC8801_0998"/>
<sequence>MCIAGMCCIGLFLVVGTWFKPSFFWNSSQCLKVRHRLGNRGTQAFYYGLGGILLFIVIAYLTGFNSIKELVIFAMIALIFIYFFAKKSNGFSFKSLSLSQGKTVKDKWKCANLRRELDRRVSATTAERLVEHERFKYPNKPESWYLDKVIYDLKRGR</sequence>
<dbReference type="EMBL" id="CP001287">
    <property type="protein sequence ID" value="ACK65074.1"/>
    <property type="molecule type" value="Genomic_DNA"/>
</dbReference>
<keyword evidence="1" id="KW-0472">Membrane</keyword>
<dbReference type="OrthoDB" id="486403at2"/>
<dbReference type="AlphaFoldDB" id="B7K0T3"/>